<dbReference type="AlphaFoldDB" id="A0AAE0CGE1"/>
<feature type="domain" description="Serine aminopeptidase S33" evidence="1">
    <location>
        <begin position="86"/>
        <end position="196"/>
    </location>
</feature>
<name>A0AAE0CGE1_9CHLO</name>
<evidence type="ECO:0000313" key="2">
    <source>
        <dbReference type="EMBL" id="KAK3253834.1"/>
    </source>
</evidence>
<accession>A0AAE0CGE1</accession>
<dbReference type="Proteomes" id="UP001190700">
    <property type="component" value="Unassembled WGS sequence"/>
</dbReference>
<dbReference type="Gene3D" id="3.40.50.1820">
    <property type="entry name" value="alpha/beta hydrolase"/>
    <property type="match status" value="1"/>
</dbReference>
<dbReference type="PANTHER" id="PTHR46438">
    <property type="entry name" value="ALPHA/BETA-HYDROLASES SUPERFAMILY PROTEIN"/>
    <property type="match status" value="1"/>
</dbReference>
<dbReference type="SUPFAM" id="SSF53474">
    <property type="entry name" value="alpha/beta-Hydrolases"/>
    <property type="match status" value="1"/>
</dbReference>
<reference evidence="2 3" key="1">
    <citation type="journal article" date="2015" name="Genome Biol. Evol.">
        <title>Comparative Genomics of a Bacterivorous Green Alga Reveals Evolutionary Causalities and Consequences of Phago-Mixotrophic Mode of Nutrition.</title>
        <authorList>
            <person name="Burns J.A."/>
            <person name="Paasch A."/>
            <person name="Narechania A."/>
            <person name="Kim E."/>
        </authorList>
    </citation>
    <scope>NUCLEOTIDE SEQUENCE [LARGE SCALE GENOMIC DNA]</scope>
    <source>
        <strain evidence="2 3">PLY_AMNH</strain>
    </source>
</reference>
<protein>
    <recommendedName>
        <fullName evidence="1">Serine aminopeptidase S33 domain-containing protein</fullName>
    </recommendedName>
</protein>
<dbReference type="InterPro" id="IPR029058">
    <property type="entry name" value="AB_hydrolase_fold"/>
</dbReference>
<dbReference type="PRINTS" id="PR00111">
    <property type="entry name" value="ABHYDROLASE"/>
</dbReference>
<sequence>MNWPLFPTNQTFALALLSGAVGLSRFIPFRRGRPVGLSGSKRRLLELRERCLTPHPDVSSGAAWFATESGPSACLRYLRSGTGDGKPTLLLLHGAHASAVALLPLIDAVRATHRVFALDLPGWGVSDALRGTDVDGRTDAVVDALRWFVDAVVRVDGAPISVYAHSLGAYYALELARRYPEAVSDLVLACPAGLFSTLGTSGAYWALLFATSAHHRLLRALRWFVVPLVEACARGPEARFRARLACSGYEGASMLAEHIRFDPRNASWRRPSLEALSTVRARTSLLFSERDGLIPAHQGDALLRLSKGELHCRSLREAPHCVHGDDRSVSEIARVIEDRGSRRAAPSNIASIAEGASRLKRNGAHALGASFDRRISLARIVHVYEIMLDARFDSDLVQP</sequence>
<dbReference type="InterPro" id="IPR000073">
    <property type="entry name" value="AB_hydrolase_1"/>
</dbReference>
<keyword evidence="3" id="KW-1185">Reference proteome</keyword>
<evidence type="ECO:0000259" key="1">
    <source>
        <dbReference type="Pfam" id="PF12146"/>
    </source>
</evidence>
<organism evidence="2 3">
    <name type="scientific">Cymbomonas tetramitiformis</name>
    <dbReference type="NCBI Taxonomy" id="36881"/>
    <lineage>
        <taxon>Eukaryota</taxon>
        <taxon>Viridiplantae</taxon>
        <taxon>Chlorophyta</taxon>
        <taxon>Pyramimonadophyceae</taxon>
        <taxon>Pyramimonadales</taxon>
        <taxon>Pyramimonadaceae</taxon>
        <taxon>Cymbomonas</taxon>
    </lineage>
</organism>
<dbReference type="PANTHER" id="PTHR46438:SF2">
    <property type="entry name" value="ALPHA_BETA-HYDROLASES SUPERFAMILY PROTEIN"/>
    <property type="match status" value="1"/>
</dbReference>
<dbReference type="InterPro" id="IPR022742">
    <property type="entry name" value="Hydrolase_4"/>
</dbReference>
<dbReference type="EMBL" id="LGRX02024604">
    <property type="protein sequence ID" value="KAK3253834.1"/>
    <property type="molecule type" value="Genomic_DNA"/>
</dbReference>
<comment type="caution">
    <text evidence="2">The sequence shown here is derived from an EMBL/GenBank/DDBJ whole genome shotgun (WGS) entry which is preliminary data.</text>
</comment>
<gene>
    <name evidence="2" type="ORF">CYMTET_36921</name>
</gene>
<dbReference type="Pfam" id="PF12146">
    <property type="entry name" value="Hydrolase_4"/>
    <property type="match status" value="1"/>
</dbReference>
<evidence type="ECO:0000313" key="3">
    <source>
        <dbReference type="Proteomes" id="UP001190700"/>
    </source>
</evidence>
<proteinExistence type="predicted"/>